<name>A0A552LUG5_9CHRO</name>
<comment type="caution">
    <text evidence="2">The sequence shown here is derived from an EMBL/GenBank/DDBJ whole genome shotgun (WGS) entry which is preliminary data.</text>
</comment>
<dbReference type="AlphaFoldDB" id="A0A552LUG5"/>
<dbReference type="EMBL" id="SFAN01000062">
    <property type="protein sequence ID" value="TRV23847.1"/>
    <property type="molecule type" value="Genomic_DNA"/>
</dbReference>
<dbReference type="Proteomes" id="UP000320730">
    <property type="component" value="Unassembled WGS sequence"/>
</dbReference>
<evidence type="ECO:0000313" key="2">
    <source>
        <dbReference type="EMBL" id="TRV23847.1"/>
    </source>
</evidence>
<protein>
    <submittedName>
        <fullName evidence="2">Uncharacterized protein</fullName>
    </submittedName>
</protein>
<reference evidence="2 3" key="1">
    <citation type="submission" date="2019-01" db="EMBL/GenBank/DDBJ databases">
        <title>Coherence of Microcystis species and biogeography revealed through population genomics.</title>
        <authorList>
            <person name="Perez-Carrascal O.M."/>
            <person name="Terrat Y."/>
            <person name="Giani A."/>
            <person name="Fortin N."/>
            <person name="Tromas N."/>
            <person name="Shapiro B.J."/>
        </authorList>
    </citation>
    <scope>NUCLEOTIDE SEQUENCE [LARGE SCALE GENOMIC DNA]</scope>
    <source>
        <strain evidence="2">Mf_WU_F_19750830_S460</strain>
    </source>
</reference>
<feature type="compositionally biased region" description="Gly residues" evidence="1">
    <location>
        <begin position="1"/>
        <end position="18"/>
    </location>
</feature>
<sequence>MRGMGNGEWGSGEVGKWGSGEFHSTKNPNTLKPQYPKTPKPQLSVFSLFNSLKCPCSIFQ</sequence>
<evidence type="ECO:0000313" key="3">
    <source>
        <dbReference type="Proteomes" id="UP000320730"/>
    </source>
</evidence>
<feature type="region of interest" description="Disordered" evidence="1">
    <location>
        <begin position="1"/>
        <end position="37"/>
    </location>
</feature>
<gene>
    <name evidence="2" type="ORF">EWV40_07730</name>
</gene>
<proteinExistence type="predicted"/>
<evidence type="ECO:0000256" key="1">
    <source>
        <dbReference type="SAM" id="MobiDB-lite"/>
    </source>
</evidence>
<organism evidence="2 3">
    <name type="scientific">Microcystis flos-aquae Mf_WU_F_19750830_S460</name>
    <dbReference type="NCBI Taxonomy" id="2486237"/>
    <lineage>
        <taxon>Bacteria</taxon>
        <taxon>Bacillati</taxon>
        <taxon>Cyanobacteriota</taxon>
        <taxon>Cyanophyceae</taxon>
        <taxon>Oscillatoriophycideae</taxon>
        <taxon>Chroococcales</taxon>
        <taxon>Microcystaceae</taxon>
        <taxon>Microcystis</taxon>
    </lineage>
</organism>
<accession>A0A552LUG5</accession>